<dbReference type="Gene3D" id="3.40.720.10">
    <property type="entry name" value="Alkaline Phosphatase, subunit A"/>
    <property type="match status" value="1"/>
</dbReference>
<feature type="compositionally biased region" description="Basic and acidic residues" evidence="2">
    <location>
        <begin position="318"/>
        <end position="346"/>
    </location>
</feature>
<evidence type="ECO:0000256" key="2">
    <source>
        <dbReference type="SAM" id="MobiDB-lite"/>
    </source>
</evidence>
<dbReference type="RefSeq" id="WP_390204570.1">
    <property type="nucleotide sequence ID" value="NZ_JBHTAX010000001.1"/>
</dbReference>
<dbReference type="InterPro" id="IPR050738">
    <property type="entry name" value="Sulfatase"/>
</dbReference>
<dbReference type="Proteomes" id="UP001596417">
    <property type="component" value="Unassembled WGS sequence"/>
</dbReference>
<dbReference type="PANTHER" id="PTHR42693">
    <property type="entry name" value="ARYLSULFATASE FAMILY MEMBER"/>
    <property type="match status" value="1"/>
</dbReference>
<sequence length="346" mass="38061">MLSSSLVSALQSKITGPSIASVAAEHGYTCIGLAPTPQTDPAFGFDSGFDEYETFSEGGGENPFKNRRSRIRESLGRINSVRRLYRRLVPMEAVLSSLPTDEEIIDMAIERFNDAPAPRFLWVHLMESHRPYGTGSEALPKELDRKAGAAGNTGLLGSKSVSESEIEQIKGTYRDALGRVDGQIERLLAEIDADPTFVFTSDHGDEFGEDGYFYHQGFRRRVVDRLIEVPVVMDGVDLETEPEAKPEPNRFSVLDIAPTLIESAGMEVPDQWHGTPLADGGSETMITVAPWHEKATIAVQDETKKLVARDANVSLESGENRTETSRAEVSDELEQRLRDLGYTDAG</sequence>
<keyword evidence="5" id="KW-1185">Reference proteome</keyword>
<dbReference type="SUPFAM" id="SSF53649">
    <property type="entry name" value="Alkaline phosphatase-like"/>
    <property type="match status" value="1"/>
</dbReference>
<evidence type="ECO:0000259" key="3">
    <source>
        <dbReference type="Pfam" id="PF00884"/>
    </source>
</evidence>
<dbReference type="EMBL" id="JBHTAX010000001">
    <property type="protein sequence ID" value="MFC7188957.1"/>
    <property type="molecule type" value="Genomic_DNA"/>
</dbReference>
<comment type="similarity">
    <text evidence="1">Belongs to the sulfatase family.</text>
</comment>
<organism evidence="4 5">
    <name type="scientific">Halocatena marina</name>
    <dbReference type="NCBI Taxonomy" id="2934937"/>
    <lineage>
        <taxon>Archaea</taxon>
        <taxon>Methanobacteriati</taxon>
        <taxon>Methanobacteriota</taxon>
        <taxon>Stenosarchaea group</taxon>
        <taxon>Halobacteria</taxon>
        <taxon>Halobacteriales</taxon>
        <taxon>Natronomonadaceae</taxon>
        <taxon>Halocatena</taxon>
    </lineage>
</organism>
<reference evidence="4 5" key="1">
    <citation type="journal article" date="2019" name="Int. J. Syst. Evol. Microbiol.">
        <title>The Global Catalogue of Microorganisms (GCM) 10K type strain sequencing project: providing services to taxonomists for standard genome sequencing and annotation.</title>
        <authorList>
            <consortium name="The Broad Institute Genomics Platform"/>
            <consortium name="The Broad Institute Genome Sequencing Center for Infectious Disease"/>
            <person name="Wu L."/>
            <person name="Ma J."/>
        </authorList>
    </citation>
    <scope>NUCLEOTIDE SEQUENCE [LARGE SCALE GENOMIC DNA]</scope>
    <source>
        <strain evidence="4 5">RDMS1</strain>
    </source>
</reference>
<evidence type="ECO:0000313" key="5">
    <source>
        <dbReference type="Proteomes" id="UP001596417"/>
    </source>
</evidence>
<evidence type="ECO:0000313" key="4">
    <source>
        <dbReference type="EMBL" id="MFC7188957.1"/>
    </source>
</evidence>
<proteinExistence type="inferred from homology"/>
<name>A0ABD5YMH2_9EURY</name>
<dbReference type="InterPro" id="IPR017850">
    <property type="entry name" value="Alkaline_phosphatase_core_sf"/>
</dbReference>
<dbReference type="PANTHER" id="PTHR42693:SF33">
    <property type="entry name" value="ARYLSULFATASE"/>
    <property type="match status" value="1"/>
</dbReference>
<evidence type="ECO:0000256" key="1">
    <source>
        <dbReference type="ARBA" id="ARBA00008779"/>
    </source>
</evidence>
<feature type="region of interest" description="Disordered" evidence="2">
    <location>
        <begin position="310"/>
        <end position="346"/>
    </location>
</feature>
<feature type="domain" description="Sulfatase N-terminal" evidence="3">
    <location>
        <begin position="15"/>
        <end position="265"/>
    </location>
</feature>
<dbReference type="Pfam" id="PF00884">
    <property type="entry name" value="Sulfatase"/>
    <property type="match status" value="1"/>
</dbReference>
<gene>
    <name evidence="4" type="ORF">ACFQL7_03255</name>
</gene>
<dbReference type="AlphaFoldDB" id="A0ABD5YMH2"/>
<dbReference type="InterPro" id="IPR000917">
    <property type="entry name" value="Sulfatase_N"/>
</dbReference>
<accession>A0ABD5YMH2</accession>
<comment type="caution">
    <text evidence="4">The sequence shown here is derived from an EMBL/GenBank/DDBJ whole genome shotgun (WGS) entry which is preliminary data.</text>
</comment>
<protein>
    <submittedName>
        <fullName evidence="4">Sulfatase-like hydrolase/transferase</fullName>
    </submittedName>
</protein>